<sequence length="83" mass="9117">DPKVGPVGSHAIMEVWEDSLALKIHDSLDVQWTSADVVRIGTLKDLVLWIDVVPESLSGDKGVVVASKCREILFQYVITDVDV</sequence>
<keyword evidence="2" id="KW-1185">Reference proteome</keyword>
<name>A0AAD6SJ86_9AGAR</name>
<dbReference type="EMBL" id="JARJCM010000111">
    <property type="protein sequence ID" value="KAJ7028544.1"/>
    <property type="molecule type" value="Genomic_DNA"/>
</dbReference>
<evidence type="ECO:0000313" key="2">
    <source>
        <dbReference type="Proteomes" id="UP001218188"/>
    </source>
</evidence>
<dbReference type="AlphaFoldDB" id="A0AAD6SJ86"/>
<reference evidence="1" key="1">
    <citation type="submission" date="2023-03" db="EMBL/GenBank/DDBJ databases">
        <title>Massive genome expansion in bonnet fungi (Mycena s.s.) driven by repeated elements and novel gene families across ecological guilds.</title>
        <authorList>
            <consortium name="Lawrence Berkeley National Laboratory"/>
            <person name="Harder C.B."/>
            <person name="Miyauchi S."/>
            <person name="Viragh M."/>
            <person name="Kuo A."/>
            <person name="Thoen E."/>
            <person name="Andreopoulos B."/>
            <person name="Lu D."/>
            <person name="Skrede I."/>
            <person name="Drula E."/>
            <person name="Henrissat B."/>
            <person name="Morin E."/>
            <person name="Kohler A."/>
            <person name="Barry K."/>
            <person name="LaButti K."/>
            <person name="Morin E."/>
            <person name="Salamov A."/>
            <person name="Lipzen A."/>
            <person name="Mereny Z."/>
            <person name="Hegedus B."/>
            <person name="Baldrian P."/>
            <person name="Stursova M."/>
            <person name="Weitz H."/>
            <person name="Taylor A."/>
            <person name="Grigoriev I.V."/>
            <person name="Nagy L.G."/>
            <person name="Martin F."/>
            <person name="Kauserud H."/>
        </authorList>
    </citation>
    <scope>NUCLEOTIDE SEQUENCE</scope>
    <source>
        <strain evidence="1">CBHHK200</strain>
    </source>
</reference>
<gene>
    <name evidence="1" type="ORF">C8F04DRAFT_894859</name>
</gene>
<protein>
    <submittedName>
        <fullName evidence="1">Uncharacterized protein</fullName>
    </submittedName>
</protein>
<proteinExistence type="predicted"/>
<evidence type="ECO:0000313" key="1">
    <source>
        <dbReference type="EMBL" id="KAJ7028544.1"/>
    </source>
</evidence>
<feature type="non-terminal residue" evidence="1">
    <location>
        <position position="83"/>
    </location>
</feature>
<feature type="non-terminal residue" evidence="1">
    <location>
        <position position="1"/>
    </location>
</feature>
<accession>A0AAD6SJ86</accession>
<organism evidence="1 2">
    <name type="scientific">Mycena alexandri</name>
    <dbReference type="NCBI Taxonomy" id="1745969"/>
    <lineage>
        <taxon>Eukaryota</taxon>
        <taxon>Fungi</taxon>
        <taxon>Dikarya</taxon>
        <taxon>Basidiomycota</taxon>
        <taxon>Agaricomycotina</taxon>
        <taxon>Agaricomycetes</taxon>
        <taxon>Agaricomycetidae</taxon>
        <taxon>Agaricales</taxon>
        <taxon>Marasmiineae</taxon>
        <taxon>Mycenaceae</taxon>
        <taxon>Mycena</taxon>
    </lineage>
</organism>
<dbReference type="Proteomes" id="UP001218188">
    <property type="component" value="Unassembled WGS sequence"/>
</dbReference>
<comment type="caution">
    <text evidence="1">The sequence shown here is derived from an EMBL/GenBank/DDBJ whole genome shotgun (WGS) entry which is preliminary data.</text>
</comment>